<keyword evidence="2" id="KW-1185">Reference proteome</keyword>
<sequence>MGYGTVRRACLLLRISRAGSDLPPAPPAPFSLIHEDPPGSGHRHIYVTPAHQAHSSSSWSTGSSTEISACSLRVLRQTPPPHIPPGYSAIRGSPVPPGPPLIIVSAVPSTVRQRPPVLHTSWIATDSTGSLLVHPFTPVRHLIANPPQIPAQFLGSPSSRVSP</sequence>
<comment type="caution">
    <text evidence="1">The sequence shown here is derived from an EMBL/GenBank/DDBJ whole genome shotgun (WGS) entry which is preliminary data.</text>
</comment>
<dbReference type="EMBL" id="BMAW01110691">
    <property type="protein sequence ID" value="GFT44461.1"/>
    <property type="molecule type" value="Genomic_DNA"/>
</dbReference>
<accession>A0A8X6NZU3</accession>
<gene>
    <name evidence="1" type="ORF">NPIL_94191</name>
</gene>
<proteinExistence type="predicted"/>
<protein>
    <submittedName>
        <fullName evidence="1">Uncharacterized protein</fullName>
    </submittedName>
</protein>
<evidence type="ECO:0000313" key="2">
    <source>
        <dbReference type="Proteomes" id="UP000887013"/>
    </source>
</evidence>
<dbReference type="AlphaFoldDB" id="A0A8X6NZU3"/>
<organism evidence="1 2">
    <name type="scientific">Nephila pilipes</name>
    <name type="common">Giant wood spider</name>
    <name type="synonym">Nephila maculata</name>
    <dbReference type="NCBI Taxonomy" id="299642"/>
    <lineage>
        <taxon>Eukaryota</taxon>
        <taxon>Metazoa</taxon>
        <taxon>Ecdysozoa</taxon>
        <taxon>Arthropoda</taxon>
        <taxon>Chelicerata</taxon>
        <taxon>Arachnida</taxon>
        <taxon>Araneae</taxon>
        <taxon>Araneomorphae</taxon>
        <taxon>Entelegynae</taxon>
        <taxon>Araneoidea</taxon>
        <taxon>Nephilidae</taxon>
        <taxon>Nephila</taxon>
    </lineage>
</organism>
<dbReference type="Proteomes" id="UP000887013">
    <property type="component" value="Unassembled WGS sequence"/>
</dbReference>
<reference evidence="1" key="1">
    <citation type="submission" date="2020-08" db="EMBL/GenBank/DDBJ databases">
        <title>Multicomponent nature underlies the extraordinary mechanical properties of spider dragline silk.</title>
        <authorList>
            <person name="Kono N."/>
            <person name="Nakamura H."/>
            <person name="Mori M."/>
            <person name="Yoshida Y."/>
            <person name="Ohtoshi R."/>
            <person name="Malay A.D."/>
            <person name="Moran D.A.P."/>
            <person name="Tomita M."/>
            <person name="Numata K."/>
            <person name="Arakawa K."/>
        </authorList>
    </citation>
    <scope>NUCLEOTIDE SEQUENCE</scope>
</reference>
<name>A0A8X6NZU3_NEPPI</name>
<evidence type="ECO:0000313" key="1">
    <source>
        <dbReference type="EMBL" id="GFT44461.1"/>
    </source>
</evidence>